<protein>
    <submittedName>
        <fullName evidence="1">Uncharacterized protein</fullName>
    </submittedName>
</protein>
<dbReference type="Proteomes" id="UP000002724">
    <property type="component" value="Chromosome"/>
</dbReference>
<dbReference type="RefSeq" id="WP_012509405.1">
    <property type="nucleotide sequence ID" value="NC_011060.1"/>
</dbReference>
<dbReference type="KEGG" id="pph:Ppha_2786"/>
<evidence type="ECO:0000313" key="1">
    <source>
        <dbReference type="EMBL" id="ACF44937.1"/>
    </source>
</evidence>
<organism evidence="1 2">
    <name type="scientific">Pelodictyon phaeoclathratiforme (strain DSM 5477 / BU-1)</name>
    <dbReference type="NCBI Taxonomy" id="324925"/>
    <lineage>
        <taxon>Bacteria</taxon>
        <taxon>Pseudomonadati</taxon>
        <taxon>Chlorobiota</taxon>
        <taxon>Chlorobiia</taxon>
        <taxon>Chlorobiales</taxon>
        <taxon>Chlorobiaceae</taxon>
        <taxon>Chlorobium/Pelodictyon group</taxon>
        <taxon>Pelodictyon</taxon>
    </lineage>
</organism>
<proteinExistence type="predicted"/>
<gene>
    <name evidence="1" type="ordered locus">Ppha_2786</name>
</gene>
<dbReference type="EMBL" id="CP001110">
    <property type="protein sequence ID" value="ACF44937.1"/>
    <property type="molecule type" value="Genomic_DNA"/>
</dbReference>
<keyword evidence="2" id="KW-1185">Reference proteome</keyword>
<sequence length="91" mass="9864">MSKKEKKLIPFANESDSLGIGGLTIENRVDRISLYGSLDITRDKEGALNAEKLKSLFDAIVVALGSEELPDQISVRAMEEIANPFAENGGQ</sequence>
<name>B4SGK1_PELPB</name>
<dbReference type="OrthoDB" id="5400475at2"/>
<reference evidence="1 2" key="1">
    <citation type="submission" date="2008-06" db="EMBL/GenBank/DDBJ databases">
        <title>Complete sequence of Pelodictyon phaeoclathratiforme BU-1.</title>
        <authorList>
            <consortium name="US DOE Joint Genome Institute"/>
            <person name="Lucas S."/>
            <person name="Copeland A."/>
            <person name="Lapidus A."/>
            <person name="Glavina del Rio T."/>
            <person name="Dalin E."/>
            <person name="Tice H."/>
            <person name="Bruce D."/>
            <person name="Goodwin L."/>
            <person name="Pitluck S."/>
            <person name="Schmutz J."/>
            <person name="Larimer F."/>
            <person name="Land M."/>
            <person name="Hauser L."/>
            <person name="Kyrpides N."/>
            <person name="Mikhailova N."/>
            <person name="Liu Z."/>
            <person name="Li T."/>
            <person name="Zhao F."/>
            <person name="Overmann J."/>
            <person name="Bryant D.A."/>
            <person name="Richardson P."/>
        </authorList>
    </citation>
    <scope>NUCLEOTIDE SEQUENCE [LARGE SCALE GENOMIC DNA]</scope>
    <source>
        <strain evidence="2">DSM 5477 / BU-1</strain>
    </source>
</reference>
<dbReference type="AlphaFoldDB" id="B4SGK1"/>
<evidence type="ECO:0000313" key="2">
    <source>
        <dbReference type="Proteomes" id="UP000002724"/>
    </source>
</evidence>
<dbReference type="HOGENOM" id="CLU_166160_1_1_10"/>
<accession>B4SGK1</accession>